<name>A0A2H1W084_SPOFR</name>
<dbReference type="AlphaFoldDB" id="A0A2H1W084"/>
<evidence type="ECO:0000313" key="1">
    <source>
        <dbReference type="EMBL" id="SOQ46491.1"/>
    </source>
</evidence>
<reference evidence="1" key="1">
    <citation type="submission" date="2016-07" db="EMBL/GenBank/DDBJ databases">
        <authorList>
            <person name="Bretaudeau A."/>
        </authorList>
    </citation>
    <scope>NUCLEOTIDE SEQUENCE</scope>
    <source>
        <strain evidence="1">Rice</strain>
        <tissue evidence="1">Whole body</tissue>
    </source>
</reference>
<gene>
    <name evidence="1" type="ORF">SFRICE_020914</name>
</gene>
<sequence>MHTASLVERKCDCQTRGLDSRVGQSTTGHFSVFRKFLVVARSLLLCPIYGNRLTPYYMGLITQMVKSGCRFQCYFIGNSRFQKHFVGNSRFQKHFFGNSRFQNHFVWKWVWNGPVLAVCDLTPGDPPFEEMKEFEADLGEDESDDHPFEAHVLLVPSYPGSPGDGEVRDSGGVESLELLLLPVEVGSVEEVRLHVQAVPEGE</sequence>
<protein>
    <submittedName>
        <fullName evidence="1">SFRICE_020914</fullName>
    </submittedName>
</protein>
<dbReference type="EMBL" id="ODYU01005542">
    <property type="protein sequence ID" value="SOQ46491.1"/>
    <property type="molecule type" value="Genomic_DNA"/>
</dbReference>
<organism evidence="1">
    <name type="scientific">Spodoptera frugiperda</name>
    <name type="common">Fall armyworm</name>
    <dbReference type="NCBI Taxonomy" id="7108"/>
    <lineage>
        <taxon>Eukaryota</taxon>
        <taxon>Metazoa</taxon>
        <taxon>Ecdysozoa</taxon>
        <taxon>Arthropoda</taxon>
        <taxon>Hexapoda</taxon>
        <taxon>Insecta</taxon>
        <taxon>Pterygota</taxon>
        <taxon>Neoptera</taxon>
        <taxon>Endopterygota</taxon>
        <taxon>Lepidoptera</taxon>
        <taxon>Glossata</taxon>
        <taxon>Ditrysia</taxon>
        <taxon>Noctuoidea</taxon>
        <taxon>Noctuidae</taxon>
        <taxon>Amphipyrinae</taxon>
        <taxon>Spodoptera</taxon>
    </lineage>
</organism>
<proteinExistence type="predicted"/>
<accession>A0A2H1W084</accession>